<dbReference type="SUPFAM" id="SSF52540">
    <property type="entry name" value="P-loop containing nucleoside triphosphate hydrolases"/>
    <property type="match status" value="1"/>
</dbReference>
<dbReference type="Pfam" id="PF00071">
    <property type="entry name" value="Ras"/>
    <property type="match status" value="1"/>
</dbReference>
<dbReference type="STRING" id="9669.ENSMPUP00000001693"/>
<dbReference type="GeneTree" id="ENSGT00940000164870"/>
<dbReference type="InterPro" id="IPR003578">
    <property type="entry name" value="Small_GTPase_Rho"/>
</dbReference>
<name>M3XRJ3_MUSPF</name>
<organism evidence="3">
    <name type="scientific">Mustela putorius furo</name>
    <name type="common">European domestic ferret</name>
    <name type="synonym">Mustela furo</name>
    <dbReference type="NCBI Taxonomy" id="9669"/>
    <lineage>
        <taxon>Eukaryota</taxon>
        <taxon>Metazoa</taxon>
        <taxon>Chordata</taxon>
        <taxon>Craniata</taxon>
        <taxon>Vertebrata</taxon>
        <taxon>Euteleostomi</taxon>
        <taxon>Mammalia</taxon>
        <taxon>Eutheria</taxon>
        <taxon>Laurasiatheria</taxon>
        <taxon>Carnivora</taxon>
        <taxon>Caniformia</taxon>
        <taxon>Musteloidea</taxon>
        <taxon>Mustelidae</taxon>
        <taxon>Mustelinae</taxon>
        <taxon>Mustela</taxon>
    </lineage>
</organism>
<dbReference type="eggNOG" id="KOG0393">
    <property type="taxonomic scope" value="Eukaryota"/>
</dbReference>
<dbReference type="GO" id="GO:0007264">
    <property type="term" value="P:small GTPase-mediated signal transduction"/>
    <property type="evidence" value="ECO:0007669"/>
    <property type="project" value="InterPro"/>
</dbReference>
<dbReference type="HOGENOM" id="CLU_041217_21_3_1"/>
<dbReference type="PROSITE" id="PS51420">
    <property type="entry name" value="RHO"/>
    <property type="match status" value="1"/>
</dbReference>
<evidence type="ECO:0000256" key="1">
    <source>
        <dbReference type="ARBA" id="ARBA00022741"/>
    </source>
</evidence>
<evidence type="ECO:0000256" key="2">
    <source>
        <dbReference type="ARBA" id="ARBA00023134"/>
    </source>
</evidence>
<protein>
    <submittedName>
        <fullName evidence="3">Uncharacterized protein</fullName>
    </submittedName>
</protein>
<dbReference type="GO" id="GO:0003924">
    <property type="term" value="F:GTPase activity"/>
    <property type="evidence" value="ECO:0007669"/>
    <property type="project" value="InterPro"/>
</dbReference>
<dbReference type="InterPro" id="IPR027417">
    <property type="entry name" value="P-loop_NTPase"/>
</dbReference>
<evidence type="ECO:0000313" key="3">
    <source>
        <dbReference type="Ensembl" id="ENSMPUP00000001693.1"/>
    </source>
</evidence>
<dbReference type="SMART" id="SM00174">
    <property type="entry name" value="RHO"/>
    <property type="match status" value="1"/>
</dbReference>
<dbReference type="EMBL" id="AEYP01068125">
    <property type="status" value="NOT_ANNOTATED_CDS"/>
    <property type="molecule type" value="Genomic_DNA"/>
</dbReference>
<accession>M3XRJ3</accession>
<dbReference type="GO" id="GO:0005525">
    <property type="term" value="F:GTP binding"/>
    <property type="evidence" value="ECO:0007669"/>
    <property type="project" value="UniProtKB-KW"/>
</dbReference>
<dbReference type="InParanoid" id="M3XRJ3"/>
<dbReference type="SMART" id="SM00173">
    <property type="entry name" value="RAS"/>
    <property type="match status" value="1"/>
</dbReference>
<proteinExistence type="predicted"/>
<sequence>MQAIECVVVGDRNVGKTCLLISYTTEFPREYIPTVFDDYSANVVADVKLVNLGLGDTAGQEDLSHSQIDVFLICFSLVSPAPFENTGAKWYPEVGHQYPKTLIMLVVTKLGLRENEASIKKLKEKNLTPITSTQGLAMKKVGALKCLDRSLITQGGLNTDEGVRGVLCSTLIKRRKRECLLF</sequence>
<dbReference type="OMA" id="MFWERCE"/>
<keyword evidence="2" id="KW-0342">GTP-binding</keyword>
<dbReference type="SMART" id="SM00175">
    <property type="entry name" value="RAB"/>
    <property type="match status" value="1"/>
</dbReference>
<keyword evidence="1" id="KW-0547">Nucleotide-binding</keyword>
<reference evidence="3" key="1">
    <citation type="submission" date="2024-06" db="UniProtKB">
        <authorList>
            <consortium name="Ensembl"/>
        </authorList>
    </citation>
    <scope>IDENTIFICATION</scope>
</reference>
<dbReference type="InterPro" id="IPR001806">
    <property type="entry name" value="Small_GTPase"/>
</dbReference>
<dbReference type="NCBIfam" id="TIGR00231">
    <property type="entry name" value="small_GTP"/>
    <property type="match status" value="1"/>
</dbReference>
<dbReference type="Gene3D" id="3.40.50.300">
    <property type="entry name" value="P-loop containing nucleotide triphosphate hydrolases"/>
    <property type="match status" value="1"/>
</dbReference>
<dbReference type="Ensembl" id="ENSMPUT00000001728.1">
    <property type="protein sequence ID" value="ENSMPUP00000001693.1"/>
    <property type="gene ID" value="ENSMPUG00000001710.1"/>
</dbReference>
<dbReference type="PRINTS" id="PR00449">
    <property type="entry name" value="RASTRNSFRMNG"/>
</dbReference>
<dbReference type="InterPro" id="IPR005225">
    <property type="entry name" value="Small_GTP-bd"/>
</dbReference>
<dbReference type="AlphaFoldDB" id="M3XRJ3"/>
<dbReference type="PANTHER" id="PTHR24072">
    <property type="entry name" value="RHO FAMILY GTPASE"/>
    <property type="match status" value="1"/>
</dbReference>